<keyword evidence="6" id="KW-0482">Metalloprotease</keyword>
<dbReference type="PANTHER" id="PTHR21666">
    <property type="entry name" value="PEPTIDASE-RELATED"/>
    <property type="match status" value="1"/>
</dbReference>
<dbReference type="STRING" id="735517.SAMN05444272_1500"/>
<feature type="region of interest" description="Disordered" evidence="7">
    <location>
        <begin position="197"/>
        <end position="227"/>
    </location>
</feature>
<keyword evidence="8" id="KW-1133">Transmembrane helix</keyword>
<name>A0A1M7F6D0_9HYPH</name>
<evidence type="ECO:0000259" key="9">
    <source>
        <dbReference type="Pfam" id="PF01551"/>
    </source>
</evidence>
<feature type="region of interest" description="Disordered" evidence="7">
    <location>
        <begin position="1"/>
        <end position="37"/>
    </location>
</feature>
<dbReference type="CDD" id="cd12797">
    <property type="entry name" value="M23_peptidase"/>
    <property type="match status" value="1"/>
</dbReference>
<feature type="compositionally biased region" description="Low complexity" evidence="7">
    <location>
        <begin position="209"/>
        <end position="220"/>
    </location>
</feature>
<evidence type="ECO:0000313" key="10">
    <source>
        <dbReference type="EMBL" id="SHL99227.1"/>
    </source>
</evidence>
<gene>
    <name evidence="10" type="ORF">SAMN05444272_1500</name>
</gene>
<dbReference type="EMBL" id="FRBW01000002">
    <property type="protein sequence ID" value="SHL99227.1"/>
    <property type="molecule type" value="Genomic_DNA"/>
</dbReference>
<dbReference type="AlphaFoldDB" id="A0A1M7F6D0"/>
<evidence type="ECO:0000313" key="11">
    <source>
        <dbReference type="Proteomes" id="UP000186002"/>
    </source>
</evidence>
<dbReference type="SUPFAM" id="SSF51261">
    <property type="entry name" value="Duplicated hybrid motif"/>
    <property type="match status" value="1"/>
</dbReference>
<evidence type="ECO:0000256" key="4">
    <source>
        <dbReference type="ARBA" id="ARBA00022801"/>
    </source>
</evidence>
<dbReference type="GO" id="GO:0004222">
    <property type="term" value="F:metalloendopeptidase activity"/>
    <property type="evidence" value="ECO:0007669"/>
    <property type="project" value="TreeGrafter"/>
</dbReference>
<dbReference type="Proteomes" id="UP000186002">
    <property type="component" value="Unassembled WGS sequence"/>
</dbReference>
<dbReference type="Gene3D" id="2.70.70.10">
    <property type="entry name" value="Glucose Permease (Domain IIA)"/>
    <property type="match status" value="1"/>
</dbReference>
<proteinExistence type="predicted"/>
<sequence>MGSPLTVYRTHERETGQQAERQQQQPHAFAKPAAATPRKMVRQRKVLLAAVAAFALLGAVGASSSLWYQSVVEAETNRIDLLQHSYQDRIDRLRAEIDRLNSRQALDRETVELRVGDLIRRQQALSKRHEIVSKLIQTAESNGILMPDTSTLPSPKPLLALQEEGADFLKEEGSAMGGEAELVDDPMKALGLRGSTPFGAIPANEQQNAAQPGSSAPGSSAKDKQAALGKVEDDIAAMDAESAVVLTALTRATRRQIEGILKETRPLGVGFASAMSAVPSIPAPAADVGGPFVPYQDEAFLNRVETAEASLVQLARLKNAARRLPIARPLESEQISSDFGPRLDPFLSRIAMHTGMDFKAPSGTRVYATAPGTVIKARYSGGYGKMVEIRHSNGLVTRYGHLSRFLVLEGDHVTAGDVIGNVGTTGRSTGPHLHYEVRVDDTAVDPEPFVRAGDRLAAYL</sequence>
<evidence type="ECO:0000256" key="2">
    <source>
        <dbReference type="ARBA" id="ARBA00022670"/>
    </source>
</evidence>
<keyword evidence="5" id="KW-0862">Zinc</keyword>
<organism evidence="10 11">
    <name type="scientific">Roseibium suaedae</name>
    <dbReference type="NCBI Taxonomy" id="735517"/>
    <lineage>
        <taxon>Bacteria</taxon>
        <taxon>Pseudomonadati</taxon>
        <taxon>Pseudomonadota</taxon>
        <taxon>Alphaproteobacteria</taxon>
        <taxon>Hyphomicrobiales</taxon>
        <taxon>Stappiaceae</taxon>
        <taxon>Roseibium</taxon>
    </lineage>
</organism>
<keyword evidence="2" id="KW-0645">Protease</keyword>
<evidence type="ECO:0000256" key="1">
    <source>
        <dbReference type="ARBA" id="ARBA00001947"/>
    </source>
</evidence>
<dbReference type="FunFam" id="2.70.70.10:FF:000006">
    <property type="entry name" value="M23 family peptidase"/>
    <property type="match status" value="1"/>
</dbReference>
<protein>
    <submittedName>
        <fullName evidence="10">Peptidase family M23</fullName>
    </submittedName>
</protein>
<keyword evidence="8" id="KW-0472">Membrane</keyword>
<keyword evidence="4" id="KW-0378">Hydrolase</keyword>
<dbReference type="InterPro" id="IPR016047">
    <property type="entry name" value="M23ase_b-sheet_dom"/>
</dbReference>
<keyword evidence="8" id="KW-0812">Transmembrane</keyword>
<feature type="transmembrane region" description="Helical" evidence="8">
    <location>
        <begin position="46"/>
        <end position="68"/>
    </location>
</feature>
<accession>A0A1M7F6D0</accession>
<feature type="domain" description="M23ase beta-sheet core" evidence="9">
    <location>
        <begin position="352"/>
        <end position="446"/>
    </location>
</feature>
<dbReference type="GO" id="GO:0006508">
    <property type="term" value="P:proteolysis"/>
    <property type="evidence" value="ECO:0007669"/>
    <property type="project" value="UniProtKB-KW"/>
</dbReference>
<evidence type="ECO:0000256" key="5">
    <source>
        <dbReference type="ARBA" id="ARBA00022833"/>
    </source>
</evidence>
<evidence type="ECO:0000256" key="6">
    <source>
        <dbReference type="ARBA" id="ARBA00023049"/>
    </source>
</evidence>
<dbReference type="OrthoDB" id="9805070at2"/>
<keyword evidence="11" id="KW-1185">Reference proteome</keyword>
<reference evidence="10 11" key="1">
    <citation type="submission" date="2016-11" db="EMBL/GenBank/DDBJ databases">
        <authorList>
            <person name="Jaros S."/>
            <person name="Januszkiewicz K."/>
            <person name="Wedrychowicz H."/>
        </authorList>
    </citation>
    <scope>NUCLEOTIDE SEQUENCE [LARGE SCALE GENOMIC DNA]</scope>
    <source>
        <strain evidence="10 11">DSM 22153</strain>
    </source>
</reference>
<keyword evidence="3" id="KW-0479">Metal-binding</keyword>
<comment type="cofactor">
    <cofactor evidence="1">
        <name>Zn(2+)</name>
        <dbReference type="ChEBI" id="CHEBI:29105"/>
    </cofactor>
</comment>
<evidence type="ECO:0000256" key="3">
    <source>
        <dbReference type="ARBA" id="ARBA00022723"/>
    </source>
</evidence>
<evidence type="ECO:0000256" key="8">
    <source>
        <dbReference type="SAM" id="Phobius"/>
    </source>
</evidence>
<evidence type="ECO:0000256" key="7">
    <source>
        <dbReference type="SAM" id="MobiDB-lite"/>
    </source>
</evidence>
<dbReference type="GO" id="GO:0046872">
    <property type="term" value="F:metal ion binding"/>
    <property type="evidence" value="ECO:0007669"/>
    <property type="project" value="UniProtKB-KW"/>
</dbReference>
<dbReference type="InterPro" id="IPR011055">
    <property type="entry name" value="Dup_hybrid_motif"/>
</dbReference>
<dbReference type="Pfam" id="PF01551">
    <property type="entry name" value="Peptidase_M23"/>
    <property type="match status" value="1"/>
</dbReference>
<dbReference type="InterPro" id="IPR050570">
    <property type="entry name" value="Cell_wall_metabolism_enzyme"/>
</dbReference>
<dbReference type="PANTHER" id="PTHR21666:SF288">
    <property type="entry name" value="CELL DIVISION PROTEIN YTFB"/>
    <property type="match status" value="1"/>
</dbReference>